<dbReference type="Pfam" id="PF06985">
    <property type="entry name" value="HET"/>
    <property type="match status" value="1"/>
</dbReference>
<accession>A0A6A6YNX3</accession>
<reference evidence="2 4" key="1">
    <citation type="journal article" date="2020" name="Stud. Mycol.">
        <title>101 Dothideomycetes genomes: a test case for predicting lifestyles and emergence of pathogens.</title>
        <authorList>
            <person name="Haridas S."/>
            <person name="Albert R."/>
            <person name="Binder M."/>
            <person name="Bloem J."/>
            <person name="Labutti K."/>
            <person name="Salamov A."/>
            <person name="Andreopoulos B."/>
            <person name="Baker S."/>
            <person name="Barry K."/>
            <person name="Bills G."/>
            <person name="Bluhm B."/>
            <person name="Cannon C."/>
            <person name="Castanera R."/>
            <person name="Culley D."/>
            <person name="Daum C."/>
            <person name="Ezra D."/>
            <person name="Gonzalez J."/>
            <person name="Henrissat B."/>
            <person name="Kuo A."/>
            <person name="Liang C."/>
            <person name="Lipzen A."/>
            <person name="Lutzoni F."/>
            <person name="Magnuson J."/>
            <person name="Mondo S."/>
            <person name="Nolan M."/>
            <person name="Ohm R."/>
            <person name="Pangilinan J."/>
            <person name="Park H.-J."/>
            <person name="Ramirez L."/>
            <person name="Alfaro M."/>
            <person name="Sun H."/>
            <person name="Tritt A."/>
            <person name="Yoshinaga Y."/>
            <person name="Zwiers L.-H."/>
            <person name="Turgeon B."/>
            <person name="Goodwin S."/>
            <person name="Spatafora J."/>
            <person name="Crous P."/>
            <person name="Grigoriev I."/>
        </authorList>
    </citation>
    <scope>NUCLEOTIDE SEQUENCE</scope>
    <source>
        <strain evidence="2 4">CBS 304.34</strain>
    </source>
</reference>
<evidence type="ECO:0000313" key="2">
    <source>
        <dbReference type="EMBL" id="KAF2810259.1"/>
    </source>
</evidence>
<evidence type="ECO:0000259" key="1">
    <source>
        <dbReference type="Pfam" id="PF06985"/>
    </source>
</evidence>
<name>A0A6A6YNX3_9PEZI</name>
<feature type="domain" description="Heterokaryon incompatibility" evidence="1">
    <location>
        <begin position="28"/>
        <end position="185"/>
    </location>
</feature>
<gene>
    <name evidence="2 4" type="ORF">BDZ99DRAFT_387379</name>
</gene>
<dbReference type="GeneID" id="54456410"/>
<keyword evidence="3" id="KW-1185">Reference proteome</keyword>
<dbReference type="EMBL" id="MU003700">
    <property type="protein sequence ID" value="KAF2810259.1"/>
    <property type="molecule type" value="Genomic_DNA"/>
</dbReference>
<dbReference type="AlphaFoldDB" id="A0A6A6YNX3"/>
<dbReference type="PANTHER" id="PTHR33112:SF16">
    <property type="entry name" value="HETEROKARYON INCOMPATIBILITY DOMAIN-CONTAINING PROTEIN"/>
    <property type="match status" value="1"/>
</dbReference>
<reference evidence="4" key="2">
    <citation type="submission" date="2020-04" db="EMBL/GenBank/DDBJ databases">
        <authorList>
            <consortium name="NCBI Genome Project"/>
        </authorList>
    </citation>
    <scope>NUCLEOTIDE SEQUENCE</scope>
    <source>
        <strain evidence="4">CBS 304.34</strain>
    </source>
</reference>
<dbReference type="PANTHER" id="PTHR33112">
    <property type="entry name" value="DOMAIN PROTEIN, PUTATIVE-RELATED"/>
    <property type="match status" value="1"/>
</dbReference>
<evidence type="ECO:0000313" key="4">
    <source>
        <dbReference type="RefSeq" id="XP_033577223.1"/>
    </source>
</evidence>
<feature type="non-terminal residue" evidence="2">
    <location>
        <position position="309"/>
    </location>
</feature>
<dbReference type="OrthoDB" id="5362512at2759"/>
<sequence length="309" mass="35312">MLDVGPSDGSQNPRLVVFDKRDALSEPYIALSYCWGKKNSFVTARRNIKDRIAGIQFEKLPKTFQDAILVTRCLGMHYLWIDALCIVQDDYNDWVKEAANMASVYQGAILTISATNSSAVTEGFLKPRLHVIEKAVKSVLWVSPSGQSFTVHVRTRLKHEDIVPETTSTSTQDNPLLSRGWAFQERLLSTRTLHFLAKELLWECRCQYWCECMSVTADQSWKVGVLQGSLFNRATLDPRATMFYEYGWDEPTSTWQTMVSEYSKRQLTYRDDRLPALSGIASRFISFDLGGYYAGIWSKNLLCHLSWQS</sequence>
<evidence type="ECO:0000313" key="3">
    <source>
        <dbReference type="Proteomes" id="UP000504636"/>
    </source>
</evidence>
<dbReference type="Proteomes" id="UP000504636">
    <property type="component" value="Unplaced"/>
</dbReference>
<proteinExistence type="predicted"/>
<dbReference type="RefSeq" id="XP_033577223.1">
    <property type="nucleotide sequence ID" value="XM_033715517.1"/>
</dbReference>
<dbReference type="InterPro" id="IPR010730">
    <property type="entry name" value="HET"/>
</dbReference>
<reference evidence="4" key="3">
    <citation type="submission" date="2025-04" db="UniProtKB">
        <authorList>
            <consortium name="RefSeq"/>
        </authorList>
    </citation>
    <scope>IDENTIFICATION</scope>
    <source>
        <strain evidence="4">CBS 304.34</strain>
    </source>
</reference>
<organism evidence="2">
    <name type="scientific">Mytilinidion resinicola</name>
    <dbReference type="NCBI Taxonomy" id="574789"/>
    <lineage>
        <taxon>Eukaryota</taxon>
        <taxon>Fungi</taxon>
        <taxon>Dikarya</taxon>
        <taxon>Ascomycota</taxon>
        <taxon>Pezizomycotina</taxon>
        <taxon>Dothideomycetes</taxon>
        <taxon>Pleosporomycetidae</taxon>
        <taxon>Mytilinidiales</taxon>
        <taxon>Mytilinidiaceae</taxon>
        <taxon>Mytilinidion</taxon>
    </lineage>
</organism>
<protein>
    <submittedName>
        <fullName evidence="2 4">HET-domain-containing protein</fullName>
    </submittedName>
</protein>